<gene>
    <name evidence="3" type="ORF">M231_07951</name>
</gene>
<dbReference type="OrthoDB" id="690068at2759"/>
<dbReference type="PANTHER" id="PTHR46266">
    <property type="entry name" value="TRANSCRIPTION FACTOR TT8"/>
    <property type="match status" value="1"/>
</dbReference>
<dbReference type="GO" id="GO:0046983">
    <property type="term" value="F:protein dimerization activity"/>
    <property type="evidence" value="ECO:0007669"/>
    <property type="project" value="InterPro"/>
</dbReference>
<dbReference type="InParanoid" id="A0A4Q1BAT3"/>
<evidence type="ECO:0000313" key="4">
    <source>
        <dbReference type="Proteomes" id="UP000289152"/>
    </source>
</evidence>
<feature type="compositionally biased region" description="Polar residues" evidence="1">
    <location>
        <begin position="60"/>
        <end position="70"/>
    </location>
</feature>
<feature type="region of interest" description="Disordered" evidence="1">
    <location>
        <begin position="1"/>
        <end position="115"/>
    </location>
</feature>
<evidence type="ECO:0000256" key="1">
    <source>
        <dbReference type="SAM" id="MobiDB-lite"/>
    </source>
</evidence>
<feature type="region of interest" description="Disordered" evidence="1">
    <location>
        <begin position="393"/>
        <end position="413"/>
    </location>
</feature>
<dbReference type="InterPro" id="IPR036638">
    <property type="entry name" value="HLH_DNA-bd_sf"/>
</dbReference>
<feature type="compositionally biased region" description="Polar residues" evidence="1">
    <location>
        <begin position="249"/>
        <end position="260"/>
    </location>
</feature>
<feature type="compositionally biased region" description="Polar residues" evidence="1">
    <location>
        <begin position="316"/>
        <end position="325"/>
    </location>
</feature>
<feature type="compositionally biased region" description="Basic and acidic residues" evidence="1">
    <location>
        <begin position="290"/>
        <end position="303"/>
    </location>
</feature>
<dbReference type="PANTHER" id="PTHR46266:SF4">
    <property type="entry name" value="TRANSCRIPTION FACTOR TT8"/>
    <property type="match status" value="1"/>
</dbReference>
<organism evidence="3 4">
    <name type="scientific">Tremella mesenterica</name>
    <name type="common">Jelly fungus</name>
    <dbReference type="NCBI Taxonomy" id="5217"/>
    <lineage>
        <taxon>Eukaryota</taxon>
        <taxon>Fungi</taxon>
        <taxon>Dikarya</taxon>
        <taxon>Basidiomycota</taxon>
        <taxon>Agaricomycotina</taxon>
        <taxon>Tremellomycetes</taxon>
        <taxon>Tremellales</taxon>
        <taxon>Tremellaceae</taxon>
        <taxon>Tremella</taxon>
    </lineage>
</organism>
<sequence>MPPPAIPTKRKATIDLHLPTLPSPHSGPSRIPAKDDSQSLSDVSGDDEEYIPTRRKRTNPGASGKSQAGNPFQDRGNKIGESSKSGGIMKEVQRGENSRGGQKVGGGGKQLSREQLRKANHSLIERRRREKINFALQELRGMVPGLGETKGGGEFKLEVLERTVVHMRELKARVEELERGVSTSSVSSNLETSVERLQGGVQMVEEHPEQQSGLHNSNMNMGWEGESGEQDSEKGIDSPPSPDQTPSSEHSSLHSGENLEQSQQSTPQPPFPAYQHSHPSLSRNNTSDIIPRDRTSHPTDDTFRPPNPIPDPSAVQKESLSNSRLPTRPDPSPTSISMRSHPIYLPFPTPSPTSPFLTHPSVNQGMEPSPFLAPLQNISLFGGALNLDALVSAPSSGSPESLPDVSTAKDNSMDDRRRAKTFAWADQASVGFVSGKDMNGTRVIEREASDGDVGLEIGMKGSQVVIGESKMGHEEEEAANLLLAFSSPDTLRPVQPSVMSKIPSFLPSPGEQPLPASLHSSTTPAFLTTTTPLARTSPNMSNFDSHPPFVIRDEHRVVDIVRGDGVTSSSDARKGRREGNIESRPLLVGKTARDILRM</sequence>
<protein>
    <recommendedName>
        <fullName evidence="2">BHLH domain-containing protein</fullName>
    </recommendedName>
</protein>
<feature type="region of interest" description="Disordered" evidence="1">
    <location>
        <begin position="205"/>
        <end position="337"/>
    </location>
</feature>
<name>A0A4Q1BAT3_TREME</name>
<dbReference type="Gene3D" id="4.10.280.10">
    <property type="entry name" value="Helix-loop-helix DNA-binding domain"/>
    <property type="match status" value="1"/>
</dbReference>
<feature type="domain" description="BHLH" evidence="2">
    <location>
        <begin position="116"/>
        <end position="170"/>
    </location>
</feature>
<comment type="caution">
    <text evidence="3">The sequence shown here is derived from an EMBL/GenBank/DDBJ whole genome shotgun (WGS) entry which is preliminary data.</text>
</comment>
<keyword evidence="4" id="KW-1185">Reference proteome</keyword>
<feature type="compositionally biased region" description="Polar residues" evidence="1">
    <location>
        <begin position="210"/>
        <end position="220"/>
    </location>
</feature>
<dbReference type="SMART" id="SM00353">
    <property type="entry name" value="HLH"/>
    <property type="match status" value="1"/>
</dbReference>
<dbReference type="Proteomes" id="UP000289152">
    <property type="component" value="Unassembled WGS sequence"/>
</dbReference>
<dbReference type="AlphaFoldDB" id="A0A4Q1BAT3"/>
<dbReference type="PROSITE" id="PS50888">
    <property type="entry name" value="BHLH"/>
    <property type="match status" value="1"/>
</dbReference>
<dbReference type="Pfam" id="PF00010">
    <property type="entry name" value="HLH"/>
    <property type="match status" value="1"/>
</dbReference>
<dbReference type="SUPFAM" id="SSF47459">
    <property type="entry name" value="HLH, helix-loop-helix DNA-binding domain"/>
    <property type="match status" value="1"/>
</dbReference>
<dbReference type="STRING" id="5217.A0A4Q1BAT3"/>
<dbReference type="EMBL" id="SDIL01000190">
    <property type="protein sequence ID" value="RXK34794.1"/>
    <property type="molecule type" value="Genomic_DNA"/>
</dbReference>
<proteinExistence type="predicted"/>
<feature type="compositionally biased region" description="Polar residues" evidence="1">
    <location>
        <begin position="277"/>
        <end position="288"/>
    </location>
</feature>
<evidence type="ECO:0000259" key="2">
    <source>
        <dbReference type="PROSITE" id="PS50888"/>
    </source>
</evidence>
<dbReference type="VEuPathDB" id="FungiDB:TREMEDRAFT_61539"/>
<accession>A0A4Q1BAT3</accession>
<reference evidence="3 4" key="1">
    <citation type="submission" date="2016-06" db="EMBL/GenBank/DDBJ databases">
        <title>Evolution of pathogenesis and genome organization in the Tremellales.</title>
        <authorList>
            <person name="Cuomo C."/>
            <person name="Litvintseva A."/>
            <person name="Heitman J."/>
            <person name="Chen Y."/>
            <person name="Sun S."/>
            <person name="Springer D."/>
            <person name="Dromer F."/>
            <person name="Young S."/>
            <person name="Zeng Q."/>
            <person name="Chapman S."/>
            <person name="Gujja S."/>
            <person name="Saif S."/>
            <person name="Birren B."/>
        </authorList>
    </citation>
    <scope>NUCLEOTIDE SEQUENCE [LARGE SCALE GENOMIC DNA]</scope>
    <source>
        <strain evidence="3 4">ATCC 28783</strain>
    </source>
</reference>
<evidence type="ECO:0000313" key="3">
    <source>
        <dbReference type="EMBL" id="RXK34794.1"/>
    </source>
</evidence>
<dbReference type="InterPro" id="IPR011598">
    <property type="entry name" value="bHLH_dom"/>
</dbReference>